<organism evidence="3 4">
    <name type="scientific">Streptomyces syringium</name>
    <dbReference type="NCBI Taxonomy" id="76729"/>
    <lineage>
        <taxon>Bacteria</taxon>
        <taxon>Bacillati</taxon>
        <taxon>Actinomycetota</taxon>
        <taxon>Actinomycetes</taxon>
        <taxon>Kitasatosporales</taxon>
        <taxon>Streptomycetaceae</taxon>
        <taxon>Streptomyces</taxon>
    </lineage>
</organism>
<dbReference type="InterPro" id="IPR006311">
    <property type="entry name" value="TAT_signal"/>
</dbReference>
<keyword evidence="1" id="KW-0812">Transmembrane</keyword>
<evidence type="ECO:0000259" key="2">
    <source>
        <dbReference type="Pfam" id="PF04536"/>
    </source>
</evidence>
<evidence type="ECO:0000256" key="1">
    <source>
        <dbReference type="SAM" id="Phobius"/>
    </source>
</evidence>
<dbReference type="Proteomes" id="UP001519291">
    <property type="component" value="Unassembled WGS sequence"/>
</dbReference>
<dbReference type="Gene3D" id="3.10.310.50">
    <property type="match status" value="1"/>
</dbReference>
<reference evidence="3 4" key="1">
    <citation type="submission" date="2021-03" db="EMBL/GenBank/DDBJ databases">
        <title>Sequencing the genomes of 1000 actinobacteria strains.</title>
        <authorList>
            <person name="Klenk H.-P."/>
        </authorList>
    </citation>
    <scope>NUCLEOTIDE SEQUENCE [LARGE SCALE GENOMIC DNA]</scope>
    <source>
        <strain evidence="3 4">DSM 41480</strain>
    </source>
</reference>
<sequence length="660" mass="69553">MTQLSRRDGPRAAGWAVVGALLALCVLLLPPMASARADTPLDLDSPGRITDTVGALGQRRHQVEAALGRLHAEHRMRLYVTYVRDFSGRDGHDWADATADRNGLGPRDVLLAVGTHVRRYAVSAATDSGFRQDQLSEVADTAIAPAVKGHDWAGAAIGAADGYRAVLRGERVRAPVIVPGSSDPGGGLVPGNHRVWLPTVLAAGICLAGLYVCSRRAARRRAARRPPTLATSTPPGLARMAQPLTPLPELDAEAARNLVGTDDAVRTSAEELLFARAQLGVAVTRPFAEAVAYARSELADAFRLRQWLDDNPYEEEEIRRHALDEICSRCTSANRRLDAESDSFDRLRDIKVNGAGILARAEAAATALTPRLDAAEAALAALADRCADRAIDTVARHPAEARDRLAFATAALTEARDALADRDGDRAAISLRAAEAALSQARTLATAVLRRANELTGATARLHAALADAKAAPVPAGDLDLQTARATEVLAEAEREMATGRYDPGTLLRRVEESAALLDAASGMPPGRSEQRRRARLARAMPATRGEVAAARDFISTHRGAIGSRARTRLAEAERHLSLADSLAGTDGAAALRETGEADSLARQARALAEHDVGSYGTPYDPATPRPTRALGGALLGGIILAGLLPASFGGGATRGRLAG</sequence>
<dbReference type="InterPro" id="IPR007621">
    <property type="entry name" value="TPM_dom"/>
</dbReference>
<evidence type="ECO:0000313" key="3">
    <source>
        <dbReference type="EMBL" id="MBP2404902.1"/>
    </source>
</evidence>
<dbReference type="GeneID" id="91571237"/>
<keyword evidence="1" id="KW-0472">Membrane</keyword>
<feature type="transmembrane region" description="Helical" evidence="1">
    <location>
        <begin position="630"/>
        <end position="649"/>
    </location>
</feature>
<dbReference type="EMBL" id="JAGIOH010000001">
    <property type="protein sequence ID" value="MBP2404902.1"/>
    <property type="molecule type" value="Genomic_DNA"/>
</dbReference>
<comment type="caution">
    <text evidence="3">The sequence shown here is derived from an EMBL/GenBank/DDBJ whole genome shotgun (WGS) entry which is preliminary data.</text>
</comment>
<feature type="transmembrane region" description="Helical" evidence="1">
    <location>
        <begin position="195"/>
        <end position="214"/>
    </location>
</feature>
<proteinExistence type="predicted"/>
<feature type="domain" description="TPM" evidence="2">
    <location>
        <begin position="50"/>
        <end position="164"/>
    </location>
</feature>
<name>A0ABS4Y7Y2_9ACTN</name>
<dbReference type="PROSITE" id="PS51318">
    <property type="entry name" value="TAT"/>
    <property type="match status" value="1"/>
</dbReference>
<dbReference type="Pfam" id="PF04536">
    <property type="entry name" value="TPM_phosphatase"/>
    <property type="match status" value="1"/>
</dbReference>
<keyword evidence="1" id="KW-1133">Transmembrane helix</keyword>
<gene>
    <name evidence="3" type="ORF">JO379_004371</name>
</gene>
<accession>A0ABS4Y7Y2</accession>
<protein>
    <recommendedName>
        <fullName evidence="2">TPM domain-containing protein</fullName>
    </recommendedName>
</protein>
<keyword evidence="4" id="KW-1185">Reference proteome</keyword>
<dbReference type="RefSeq" id="WP_307842102.1">
    <property type="nucleotide sequence ID" value="NZ_JAGIOH010000001.1"/>
</dbReference>
<evidence type="ECO:0000313" key="4">
    <source>
        <dbReference type="Proteomes" id="UP001519291"/>
    </source>
</evidence>